<accession>A0AAV9LQL7</accession>
<organism evidence="1 2">
    <name type="scientific">Solanum pinnatisectum</name>
    <name type="common">tansyleaf nightshade</name>
    <dbReference type="NCBI Taxonomy" id="50273"/>
    <lineage>
        <taxon>Eukaryota</taxon>
        <taxon>Viridiplantae</taxon>
        <taxon>Streptophyta</taxon>
        <taxon>Embryophyta</taxon>
        <taxon>Tracheophyta</taxon>
        <taxon>Spermatophyta</taxon>
        <taxon>Magnoliopsida</taxon>
        <taxon>eudicotyledons</taxon>
        <taxon>Gunneridae</taxon>
        <taxon>Pentapetalae</taxon>
        <taxon>asterids</taxon>
        <taxon>lamiids</taxon>
        <taxon>Solanales</taxon>
        <taxon>Solanaceae</taxon>
        <taxon>Solanoideae</taxon>
        <taxon>Solaneae</taxon>
        <taxon>Solanum</taxon>
    </lineage>
</organism>
<sequence length="87" mass="10145">MKFFAGFKIQNPFSRNRETLGLYQISPQIPRNSDERLSMDGFNQTHCPCAQRGVYPRESKDDFRGCKDRKLQAALPCCTRKKKEKET</sequence>
<dbReference type="EMBL" id="JAWPEI010000005">
    <property type="protein sequence ID" value="KAK4728032.1"/>
    <property type="molecule type" value="Genomic_DNA"/>
</dbReference>
<keyword evidence="2" id="KW-1185">Reference proteome</keyword>
<evidence type="ECO:0000313" key="1">
    <source>
        <dbReference type="EMBL" id="KAK4728032.1"/>
    </source>
</evidence>
<comment type="caution">
    <text evidence="1">The sequence shown here is derived from an EMBL/GenBank/DDBJ whole genome shotgun (WGS) entry which is preliminary data.</text>
</comment>
<evidence type="ECO:0000313" key="2">
    <source>
        <dbReference type="Proteomes" id="UP001311915"/>
    </source>
</evidence>
<protein>
    <submittedName>
        <fullName evidence="1">Uncharacterized protein</fullName>
    </submittedName>
</protein>
<proteinExistence type="predicted"/>
<dbReference type="Proteomes" id="UP001311915">
    <property type="component" value="Unassembled WGS sequence"/>
</dbReference>
<dbReference type="AlphaFoldDB" id="A0AAV9LQL7"/>
<reference evidence="1 2" key="1">
    <citation type="submission" date="2023-10" db="EMBL/GenBank/DDBJ databases">
        <title>Genome-Wide Identification Analysis in wild type Solanum Pinnatisectum Reveals Some Genes Defensing Phytophthora Infestans.</title>
        <authorList>
            <person name="Sun C."/>
        </authorList>
    </citation>
    <scope>NUCLEOTIDE SEQUENCE [LARGE SCALE GENOMIC DNA]</scope>
    <source>
        <strain evidence="1">LQN</strain>
        <tissue evidence="1">Leaf</tissue>
    </source>
</reference>
<gene>
    <name evidence="1" type="ORF">R3W88_032949</name>
</gene>
<name>A0AAV9LQL7_9SOLN</name>